<dbReference type="PANTHER" id="PTHR34372:SF2">
    <property type="entry name" value="CYTOCHROME C OXIDASE SUBUNIT 5C-2-RELATED"/>
    <property type="match status" value="1"/>
</dbReference>
<dbReference type="EMBL" id="KI394661">
    <property type="protein sequence ID" value="ERN02126.1"/>
    <property type="molecule type" value="Genomic_DNA"/>
</dbReference>
<organism evidence="9 10">
    <name type="scientific">Amborella trichopoda</name>
    <dbReference type="NCBI Taxonomy" id="13333"/>
    <lineage>
        <taxon>Eukaryota</taxon>
        <taxon>Viridiplantae</taxon>
        <taxon>Streptophyta</taxon>
        <taxon>Embryophyta</taxon>
        <taxon>Tracheophyta</taxon>
        <taxon>Spermatophyta</taxon>
        <taxon>Magnoliopsida</taxon>
        <taxon>Amborellales</taxon>
        <taxon>Amborellaceae</taxon>
        <taxon>Amborella</taxon>
    </lineage>
</organism>
<keyword evidence="7" id="KW-0496">Mitochondrion</keyword>
<dbReference type="PANTHER" id="PTHR34372">
    <property type="entry name" value="CYTOCHROME C OXIDASE SUBUNIT 5C-2-RELATED"/>
    <property type="match status" value="1"/>
</dbReference>
<dbReference type="Proteomes" id="UP000017836">
    <property type="component" value="Unassembled WGS sequence"/>
</dbReference>
<dbReference type="HOGENOM" id="CLU_2323554_0_0_1"/>
<evidence type="ECO:0000256" key="6">
    <source>
        <dbReference type="ARBA" id="ARBA00022989"/>
    </source>
</evidence>
<evidence type="ECO:0000256" key="5">
    <source>
        <dbReference type="ARBA" id="ARBA00022792"/>
    </source>
</evidence>
<evidence type="ECO:0000256" key="3">
    <source>
        <dbReference type="ARBA" id="ARBA00009591"/>
    </source>
</evidence>
<evidence type="ECO:0000256" key="4">
    <source>
        <dbReference type="ARBA" id="ARBA00022692"/>
    </source>
</evidence>
<dbReference type="STRING" id="13333.W1P3G7"/>
<keyword evidence="6" id="KW-1133">Transmembrane helix</keyword>
<keyword evidence="10" id="KW-1185">Reference proteome</keyword>
<evidence type="ECO:0000256" key="7">
    <source>
        <dbReference type="ARBA" id="ARBA00023128"/>
    </source>
</evidence>
<evidence type="ECO:0000256" key="8">
    <source>
        <dbReference type="ARBA" id="ARBA00023136"/>
    </source>
</evidence>
<evidence type="ECO:0000313" key="9">
    <source>
        <dbReference type="EMBL" id="ERN02126.1"/>
    </source>
</evidence>
<keyword evidence="4" id="KW-0812">Transmembrane</keyword>
<comment type="similarity">
    <text evidence="3">Belongs to the cytochrome c oxidase subunit 5C family.</text>
</comment>
<protein>
    <recommendedName>
        <fullName evidence="11">Cytochrome c oxidase subunit 5C</fullName>
    </recommendedName>
</protein>
<proteinExistence type="inferred from homology"/>
<dbReference type="InterPro" id="IPR008432">
    <property type="entry name" value="COX5C"/>
</dbReference>
<accession>W1P3G7</accession>
<gene>
    <name evidence="9" type="ORF">AMTR_s00045p00172340</name>
</gene>
<dbReference type="GO" id="GO:0005743">
    <property type="term" value="C:mitochondrial inner membrane"/>
    <property type="evidence" value="ECO:0007669"/>
    <property type="project" value="UniProtKB-SubCell"/>
</dbReference>
<dbReference type="OMA" id="NQMAGHR"/>
<keyword evidence="8" id="KW-0472">Membrane</keyword>
<dbReference type="AlphaFoldDB" id="W1P3G7"/>
<evidence type="ECO:0008006" key="11">
    <source>
        <dbReference type="Google" id="ProtNLM"/>
    </source>
</evidence>
<dbReference type="eggNOG" id="ENOG502S8H1">
    <property type="taxonomic scope" value="Eukaryota"/>
</dbReference>
<dbReference type="Gramene" id="ERN02126">
    <property type="protein sequence ID" value="ERN02126"/>
    <property type="gene ID" value="AMTR_s00045p00172340"/>
</dbReference>
<name>W1P3G7_AMBTC</name>
<comment type="subcellular location">
    <subcellularLocation>
        <location evidence="2">Mitochondrion inner membrane</location>
    </subcellularLocation>
</comment>
<evidence type="ECO:0000313" key="10">
    <source>
        <dbReference type="Proteomes" id="UP000017836"/>
    </source>
</evidence>
<evidence type="ECO:0000256" key="2">
    <source>
        <dbReference type="ARBA" id="ARBA00004273"/>
    </source>
</evidence>
<evidence type="ECO:0000256" key="1">
    <source>
        <dbReference type="ARBA" id="ARBA00002480"/>
    </source>
</evidence>
<sequence length="99" mass="11177">MGLKPLVIFFKDSKYFHVVVVITSDKTPDAKKEEAMAAHRIAHVAYTGPSIIKEIFYGMTLGLLAGGVWKTHHWNEQRKTKAFYDLLEKGEISVVVAEE</sequence>
<reference evidence="10" key="1">
    <citation type="journal article" date="2013" name="Science">
        <title>The Amborella genome and the evolution of flowering plants.</title>
        <authorList>
            <consortium name="Amborella Genome Project"/>
        </authorList>
    </citation>
    <scope>NUCLEOTIDE SEQUENCE [LARGE SCALE GENOMIC DNA]</scope>
</reference>
<comment type="function">
    <text evidence="1">This protein is one of the nuclear-coded polypeptide chains of cytochrome c oxidase, the terminal oxidase in mitochondrial electron transport.</text>
</comment>
<keyword evidence="5" id="KW-0999">Mitochondrion inner membrane</keyword>